<evidence type="ECO:0000313" key="1">
    <source>
        <dbReference type="EMBL" id="MBW0466309.1"/>
    </source>
</evidence>
<comment type="caution">
    <text evidence="1">The sequence shown here is derived from an EMBL/GenBank/DDBJ whole genome shotgun (WGS) entry which is preliminary data.</text>
</comment>
<organism evidence="1 2">
    <name type="scientific">Austropuccinia psidii MF-1</name>
    <dbReference type="NCBI Taxonomy" id="1389203"/>
    <lineage>
        <taxon>Eukaryota</taxon>
        <taxon>Fungi</taxon>
        <taxon>Dikarya</taxon>
        <taxon>Basidiomycota</taxon>
        <taxon>Pucciniomycotina</taxon>
        <taxon>Pucciniomycetes</taxon>
        <taxon>Pucciniales</taxon>
        <taxon>Sphaerophragmiaceae</taxon>
        <taxon>Austropuccinia</taxon>
    </lineage>
</organism>
<dbReference type="AlphaFoldDB" id="A0A9Q3BJ95"/>
<protein>
    <recommendedName>
        <fullName evidence="3">Integrase catalytic domain-containing protein</fullName>
    </recommendedName>
</protein>
<keyword evidence="2" id="KW-1185">Reference proteome</keyword>
<gene>
    <name evidence="1" type="ORF">O181_006024</name>
</gene>
<evidence type="ECO:0000313" key="2">
    <source>
        <dbReference type="Proteomes" id="UP000765509"/>
    </source>
</evidence>
<reference evidence="1" key="1">
    <citation type="submission" date="2021-03" db="EMBL/GenBank/DDBJ databases">
        <title>Draft genome sequence of rust myrtle Austropuccinia psidii MF-1, a brazilian biotype.</title>
        <authorList>
            <person name="Quecine M.C."/>
            <person name="Pachon D.M.R."/>
            <person name="Bonatelli M.L."/>
            <person name="Correr F.H."/>
            <person name="Franceschini L.M."/>
            <person name="Leite T.F."/>
            <person name="Margarido G.R.A."/>
            <person name="Almeida C.A."/>
            <person name="Ferrarezi J.A."/>
            <person name="Labate C.A."/>
        </authorList>
    </citation>
    <scope>NUCLEOTIDE SEQUENCE</scope>
    <source>
        <strain evidence="1">MF-1</strain>
    </source>
</reference>
<name>A0A9Q3BJ95_9BASI</name>
<dbReference type="Proteomes" id="UP000765509">
    <property type="component" value="Unassembled WGS sequence"/>
</dbReference>
<evidence type="ECO:0008006" key="3">
    <source>
        <dbReference type="Google" id="ProtNLM"/>
    </source>
</evidence>
<dbReference type="OrthoDB" id="7691805at2759"/>
<sequence>MKRFIQQRFGEEAGKSLNGKFRSCQHCYLAKSTRRSHLGSRKQSLGPLDTVTANLIGQFYKGRYALTIRDIGSSYGECHIIKRKSEISAVLLHLLATWETKTGKRIKAFGSDDGGKFCNTIKALCTRRVYLTIMSRTG</sequence>
<proteinExistence type="predicted"/>
<dbReference type="EMBL" id="AVOT02001263">
    <property type="protein sequence ID" value="MBW0466309.1"/>
    <property type="molecule type" value="Genomic_DNA"/>
</dbReference>
<accession>A0A9Q3BJ95</accession>